<reference evidence="2" key="1">
    <citation type="submission" date="2023-07" db="EMBL/GenBank/DDBJ databases">
        <title>Ureibacillus sp. isolated from freshwater well.</title>
        <authorList>
            <person name="Kirdat K."/>
            <person name="Bhatt A."/>
            <person name="Teware R."/>
            <person name="Bhavsar Y."/>
            <person name="Yadav A."/>
        </authorList>
    </citation>
    <scope>NUCLEOTIDE SEQUENCE</scope>
    <source>
        <strain evidence="2">BA0131</strain>
    </source>
</reference>
<feature type="region of interest" description="Disordered" evidence="1">
    <location>
        <begin position="27"/>
        <end position="52"/>
    </location>
</feature>
<feature type="compositionally biased region" description="Basic and acidic residues" evidence="1">
    <location>
        <begin position="41"/>
        <end position="52"/>
    </location>
</feature>
<evidence type="ECO:0000313" key="2">
    <source>
        <dbReference type="EMBL" id="MDN4494830.1"/>
    </source>
</evidence>
<gene>
    <name evidence="2" type="ORF">QYB95_14845</name>
</gene>
<dbReference type="Proteomes" id="UP001172743">
    <property type="component" value="Unassembled WGS sequence"/>
</dbReference>
<dbReference type="RefSeq" id="WP_301139141.1">
    <property type="nucleotide sequence ID" value="NZ_JAUHTQ010000013.1"/>
</dbReference>
<keyword evidence="3" id="KW-1185">Reference proteome</keyword>
<proteinExistence type="predicted"/>
<evidence type="ECO:0000313" key="3">
    <source>
        <dbReference type="Proteomes" id="UP001172743"/>
    </source>
</evidence>
<sequence>MKKDEKLNEEAALNNNLDAATLRMNTEIAKNHVEPQPPKSAAEKKQDPKHFN</sequence>
<accession>A0ABT8GTT9</accession>
<comment type="caution">
    <text evidence="2">The sequence shown here is derived from an EMBL/GenBank/DDBJ whole genome shotgun (WGS) entry which is preliminary data.</text>
</comment>
<dbReference type="EMBL" id="JAUHTQ010000013">
    <property type="protein sequence ID" value="MDN4494830.1"/>
    <property type="molecule type" value="Genomic_DNA"/>
</dbReference>
<organism evidence="2 3">
    <name type="scientific">Ureibacillus aquaedulcis</name>
    <dbReference type="NCBI Taxonomy" id="3058421"/>
    <lineage>
        <taxon>Bacteria</taxon>
        <taxon>Bacillati</taxon>
        <taxon>Bacillota</taxon>
        <taxon>Bacilli</taxon>
        <taxon>Bacillales</taxon>
        <taxon>Caryophanaceae</taxon>
        <taxon>Ureibacillus</taxon>
    </lineage>
</organism>
<name>A0ABT8GTT9_9BACL</name>
<protein>
    <submittedName>
        <fullName evidence="2">Uncharacterized protein</fullName>
    </submittedName>
</protein>
<evidence type="ECO:0000256" key="1">
    <source>
        <dbReference type="SAM" id="MobiDB-lite"/>
    </source>
</evidence>